<name>A0AAD6ZYG8_9AGAR</name>
<keyword evidence="2" id="KW-1185">Reference proteome</keyword>
<evidence type="ECO:0000313" key="2">
    <source>
        <dbReference type="Proteomes" id="UP001218218"/>
    </source>
</evidence>
<gene>
    <name evidence="1" type="ORF">DFH08DRAFT_810612</name>
</gene>
<evidence type="ECO:0000313" key="1">
    <source>
        <dbReference type="EMBL" id="KAJ7344083.1"/>
    </source>
</evidence>
<reference evidence="1" key="1">
    <citation type="submission" date="2023-03" db="EMBL/GenBank/DDBJ databases">
        <title>Massive genome expansion in bonnet fungi (Mycena s.s.) driven by repeated elements and novel gene families across ecological guilds.</title>
        <authorList>
            <consortium name="Lawrence Berkeley National Laboratory"/>
            <person name="Harder C.B."/>
            <person name="Miyauchi S."/>
            <person name="Viragh M."/>
            <person name="Kuo A."/>
            <person name="Thoen E."/>
            <person name="Andreopoulos B."/>
            <person name="Lu D."/>
            <person name="Skrede I."/>
            <person name="Drula E."/>
            <person name="Henrissat B."/>
            <person name="Morin E."/>
            <person name="Kohler A."/>
            <person name="Barry K."/>
            <person name="LaButti K."/>
            <person name="Morin E."/>
            <person name="Salamov A."/>
            <person name="Lipzen A."/>
            <person name="Mereny Z."/>
            <person name="Hegedus B."/>
            <person name="Baldrian P."/>
            <person name="Stursova M."/>
            <person name="Weitz H."/>
            <person name="Taylor A."/>
            <person name="Grigoriev I.V."/>
            <person name="Nagy L.G."/>
            <person name="Martin F."/>
            <person name="Kauserud H."/>
        </authorList>
    </citation>
    <scope>NUCLEOTIDE SEQUENCE</scope>
    <source>
        <strain evidence="1">CBHHK002</strain>
    </source>
</reference>
<sequence>MSERIGHVVEVAREAKEVIKSRWVTSFPILSYTSVSYVKPKPLVPRVRLDPKNGDGPPMGQANTICRRRGEGKQMEILLHGVIALPNKQNLKEQLISGSTEIKGSFPALVTGRKDSSGRIDPKT</sequence>
<dbReference type="AlphaFoldDB" id="A0AAD6ZYG8"/>
<dbReference type="EMBL" id="JARIHO010000022">
    <property type="protein sequence ID" value="KAJ7344083.1"/>
    <property type="molecule type" value="Genomic_DNA"/>
</dbReference>
<organism evidence="1 2">
    <name type="scientific">Mycena albidolilacea</name>
    <dbReference type="NCBI Taxonomy" id="1033008"/>
    <lineage>
        <taxon>Eukaryota</taxon>
        <taxon>Fungi</taxon>
        <taxon>Dikarya</taxon>
        <taxon>Basidiomycota</taxon>
        <taxon>Agaricomycotina</taxon>
        <taxon>Agaricomycetes</taxon>
        <taxon>Agaricomycetidae</taxon>
        <taxon>Agaricales</taxon>
        <taxon>Marasmiineae</taxon>
        <taxon>Mycenaceae</taxon>
        <taxon>Mycena</taxon>
    </lineage>
</organism>
<protein>
    <submittedName>
        <fullName evidence="1">Uncharacterized protein</fullName>
    </submittedName>
</protein>
<accession>A0AAD6ZYG8</accession>
<dbReference type="Proteomes" id="UP001218218">
    <property type="component" value="Unassembled WGS sequence"/>
</dbReference>
<proteinExistence type="predicted"/>
<comment type="caution">
    <text evidence="1">The sequence shown here is derived from an EMBL/GenBank/DDBJ whole genome shotgun (WGS) entry which is preliminary data.</text>
</comment>